<reference evidence="3 4" key="1">
    <citation type="submission" date="2018-02" db="EMBL/GenBank/DDBJ databases">
        <title>Comparative genomes isolates from brazilian mangrove.</title>
        <authorList>
            <person name="Araujo J.E."/>
            <person name="Taketani R.G."/>
            <person name="Silva M.C.P."/>
            <person name="Loureco M.V."/>
            <person name="Andreote F.D."/>
        </authorList>
    </citation>
    <scope>NUCLEOTIDE SEQUENCE [LARGE SCALE GENOMIC DNA]</scope>
    <source>
        <strain evidence="3 4">HEX-2 MGV</strain>
    </source>
</reference>
<proteinExistence type="predicted"/>
<keyword evidence="2" id="KW-1133">Transmembrane helix</keyword>
<organism evidence="3 4">
    <name type="scientific">Blastopirellula marina</name>
    <dbReference type="NCBI Taxonomy" id="124"/>
    <lineage>
        <taxon>Bacteria</taxon>
        <taxon>Pseudomonadati</taxon>
        <taxon>Planctomycetota</taxon>
        <taxon>Planctomycetia</taxon>
        <taxon>Pirellulales</taxon>
        <taxon>Pirellulaceae</taxon>
        <taxon>Blastopirellula</taxon>
    </lineage>
</organism>
<accession>A0A2S8G4L4</accession>
<gene>
    <name evidence="3" type="ORF">C5Y96_05065</name>
</gene>
<feature type="region of interest" description="Disordered" evidence="1">
    <location>
        <begin position="1"/>
        <end position="28"/>
    </location>
</feature>
<dbReference type="Proteomes" id="UP000240009">
    <property type="component" value="Unassembled WGS sequence"/>
</dbReference>
<keyword evidence="2" id="KW-0472">Membrane</keyword>
<feature type="transmembrane region" description="Helical" evidence="2">
    <location>
        <begin position="178"/>
        <end position="199"/>
    </location>
</feature>
<keyword evidence="2" id="KW-0812">Transmembrane</keyword>
<evidence type="ECO:0000313" key="3">
    <source>
        <dbReference type="EMBL" id="PQO39230.1"/>
    </source>
</evidence>
<dbReference type="AlphaFoldDB" id="A0A2S8G4L4"/>
<comment type="caution">
    <text evidence="3">The sequence shown here is derived from an EMBL/GenBank/DDBJ whole genome shotgun (WGS) entry which is preliminary data.</text>
</comment>
<feature type="transmembrane region" description="Helical" evidence="2">
    <location>
        <begin position="146"/>
        <end position="166"/>
    </location>
</feature>
<evidence type="ECO:0000313" key="4">
    <source>
        <dbReference type="Proteomes" id="UP000240009"/>
    </source>
</evidence>
<name>A0A2S8G4L4_9BACT</name>
<feature type="transmembrane region" description="Helical" evidence="2">
    <location>
        <begin position="250"/>
        <end position="271"/>
    </location>
</feature>
<feature type="transmembrane region" description="Helical" evidence="2">
    <location>
        <begin position="112"/>
        <end position="134"/>
    </location>
</feature>
<feature type="transmembrane region" description="Helical" evidence="2">
    <location>
        <begin position="46"/>
        <end position="65"/>
    </location>
</feature>
<feature type="transmembrane region" description="Helical" evidence="2">
    <location>
        <begin position="80"/>
        <end position="100"/>
    </location>
</feature>
<sequence>MPDDMMPEPNSETPPAPGNPYAAPQAETADVVTTEIEPPMVVRWQYPWIGAGVAVLTKVILMAVLDTNLSSIPLYVFGNLYQAANLAIGGMGAGIVVDALRQGKFSKLMPGHWVMMIVLATFTSQLTGEIWQQIETGSLGSIRSSSWYWVTLLVDCSMMALFFLPVAWTTTEPLRWKIFAWLCLIVSLMTLIQLPLIPFLENNHFVNRIAWLGHMARTLGGPGLIVVLLLLFIIEYVFDRARVRTRDGYHWLGIYGPCVLVLILAAMAGAFS</sequence>
<feature type="transmembrane region" description="Helical" evidence="2">
    <location>
        <begin position="219"/>
        <end position="238"/>
    </location>
</feature>
<protein>
    <submittedName>
        <fullName evidence="3">Uncharacterized protein</fullName>
    </submittedName>
</protein>
<dbReference type="EMBL" id="PUIA01000016">
    <property type="protein sequence ID" value="PQO39230.1"/>
    <property type="molecule type" value="Genomic_DNA"/>
</dbReference>
<evidence type="ECO:0000256" key="2">
    <source>
        <dbReference type="SAM" id="Phobius"/>
    </source>
</evidence>
<evidence type="ECO:0000256" key="1">
    <source>
        <dbReference type="SAM" id="MobiDB-lite"/>
    </source>
</evidence>